<protein>
    <submittedName>
        <fullName evidence="1 3">Uncharacterized protein</fullName>
    </submittedName>
</protein>
<dbReference type="EMBL" id="UZAE01000159">
    <property type="protein sequence ID" value="VDN96411.1"/>
    <property type="molecule type" value="Genomic_DNA"/>
</dbReference>
<evidence type="ECO:0000313" key="3">
    <source>
        <dbReference type="WBParaSite" id="HNAJ_0000055101-mRNA-1"/>
    </source>
</evidence>
<dbReference type="WBParaSite" id="HNAJ_0000055101-mRNA-1">
    <property type="protein sequence ID" value="HNAJ_0000055101-mRNA-1"/>
    <property type="gene ID" value="HNAJ_0000055101"/>
</dbReference>
<name>A0A158QGQ8_RODNA</name>
<organism evidence="3">
    <name type="scientific">Rodentolepis nana</name>
    <name type="common">Dwarf tapeworm</name>
    <name type="synonym">Hymenolepis nana</name>
    <dbReference type="NCBI Taxonomy" id="102285"/>
    <lineage>
        <taxon>Eukaryota</taxon>
        <taxon>Metazoa</taxon>
        <taxon>Spiralia</taxon>
        <taxon>Lophotrochozoa</taxon>
        <taxon>Platyhelminthes</taxon>
        <taxon>Cestoda</taxon>
        <taxon>Eucestoda</taxon>
        <taxon>Cyclophyllidea</taxon>
        <taxon>Hymenolepididae</taxon>
        <taxon>Rodentolepis</taxon>
    </lineage>
</organism>
<reference evidence="1 2" key="2">
    <citation type="submission" date="2018-11" db="EMBL/GenBank/DDBJ databases">
        <authorList>
            <consortium name="Pathogen Informatics"/>
        </authorList>
    </citation>
    <scope>NUCLEOTIDE SEQUENCE [LARGE SCALE GENOMIC DNA]</scope>
</reference>
<gene>
    <name evidence="1" type="ORF">HNAJ_LOCUS552</name>
</gene>
<reference evidence="3" key="1">
    <citation type="submission" date="2016-04" db="UniProtKB">
        <authorList>
            <consortium name="WormBaseParasite"/>
        </authorList>
    </citation>
    <scope>IDENTIFICATION</scope>
</reference>
<accession>A0A158QGQ8</accession>
<evidence type="ECO:0000313" key="1">
    <source>
        <dbReference type="EMBL" id="VDN96411.1"/>
    </source>
</evidence>
<proteinExistence type="predicted"/>
<sequence length="71" mass="8136">MGSTGFFIADILKDIERYEDEESNSSTSTKDTFSWSEKNKPLNLPLPAWIFCTRYSDRPSSELKLSRIPGM</sequence>
<dbReference type="Proteomes" id="UP000278807">
    <property type="component" value="Unassembled WGS sequence"/>
</dbReference>
<evidence type="ECO:0000313" key="2">
    <source>
        <dbReference type="Proteomes" id="UP000278807"/>
    </source>
</evidence>
<keyword evidence="2" id="KW-1185">Reference proteome</keyword>
<dbReference type="OrthoDB" id="6159439at2759"/>
<dbReference type="AlphaFoldDB" id="A0A158QGQ8"/>